<dbReference type="HOGENOM" id="CLU_730987_0_0_0"/>
<dbReference type="PATRIC" id="fig|926566.3.peg.2488"/>
<evidence type="ECO:0000313" key="3">
    <source>
        <dbReference type="Proteomes" id="UP000006056"/>
    </source>
</evidence>
<keyword evidence="3" id="KW-1185">Reference proteome</keyword>
<dbReference type="KEGG" id="trs:Terro_2514"/>
<dbReference type="AlphaFoldDB" id="I3ZHP2"/>
<dbReference type="Proteomes" id="UP000006056">
    <property type="component" value="Chromosome"/>
</dbReference>
<evidence type="ECO:0000313" key="2">
    <source>
        <dbReference type="EMBL" id="AFL88760.1"/>
    </source>
</evidence>
<evidence type="ECO:0000256" key="1">
    <source>
        <dbReference type="SAM" id="SignalP"/>
    </source>
</evidence>
<dbReference type="STRING" id="926566.Terro_2514"/>
<sequence length="375" mass="40003">MQQIFFTLLIGPMVPVPAPAAVSNALQSAQVTVASGQRSGFQLLFNVATNSLLNTTLLPAGLFDPGIRVILMAIVNGIPNVLMDGIVMRQEFAPSNQPGQSTLTVTGEDVSVMMGLIDLKGIPYPAMSVELRVAAILAKYAIYGLVPLIIPSLFPDLNLPMKSIAFQKGTDLDYINQLAKENGYVFYLSPGPAPGVNLAYFGPEIRIGVPQPALNINMDAATNVESLSFSLDGSTREQLAVLIQEPFTKLNIPVPIPSLSPYAPPLAAKSAPALHLKFLEGAAKLDPLKAMIQGIGKATEANDAITASGSLDVLRYGRVLGARQLVGVRGSGPAYDGLYFVKSVTHNLNPRKREYKQSFNLARNGLISLTPRVVP</sequence>
<name>I3ZHP2_TERRK</name>
<organism evidence="2 3">
    <name type="scientific">Terriglobus roseus (strain DSM 18391 / NRRL B-41598 / KBS 63)</name>
    <dbReference type="NCBI Taxonomy" id="926566"/>
    <lineage>
        <taxon>Bacteria</taxon>
        <taxon>Pseudomonadati</taxon>
        <taxon>Acidobacteriota</taxon>
        <taxon>Terriglobia</taxon>
        <taxon>Terriglobales</taxon>
        <taxon>Acidobacteriaceae</taxon>
        <taxon>Terriglobus</taxon>
    </lineage>
</organism>
<gene>
    <name evidence="2" type="ordered locus">Terro_2514</name>
</gene>
<keyword evidence="1" id="KW-0732">Signal</keyword>
<evidence type="ECO:0008006" key="4">
    <source>
        <dbReference type="Google" id="ProtNLM"/>
    </source>
</evidence>
<reference evidence="2 3" key="1">
    <citation type="submission" date="2012-06" db="EMBL/GenBank/DDBJ databases">
        <title>Complete genome of Terriglobus roseus DSM 18391.</title>
        <authorList>
            <consortium name="US DOE Joint Genome Institute (JGI-PGF)"/>
            <person name="Lucas S."/>
            <person name="Copeland A."/>
            <person name="Lapidus A."/>
            <person name="Glavina del Rio T."/>
            <person name="Dalin E."/>
            <person name="Tice H."/>
            <person name="Bruce D."/>
            <person name="Goodwin L."/>
            <person name="Pitluck S."/>
            <person name="Peters L."/>
            <person name="Mikhailova N."/>
            <person name="Munk A.C.C."/>
            <person name="Kyrpides N."/>
            <person name="Mavromatis K."/>
            <person name="Ivanova N."/>
            <person name="Brettin T."/>
            <person name="Detter J.C."/>
            <person name="Han C."/>
            <person name="Larimer F."/>
            <person name="Land M."/>
            <person name="Hauser L."/>
            <person name="Markowitz V."/>
            <person name="Cheng J.-F."/>
            <person name="Hugenholtz P."/>
            <person name="Woyke T."/>
            <person name="Wu D."/>
            <person name="Brambilla E."/>
            <person name="Klenk H.-P."/>
            <person name="Eisen J.A."/>
        </authorList>
    </citation>
    <scope>NUCLEOTIDE SEQUENCE [LARGE SCALE GENOMIC DNA]</scope>
    <source>
        <strain evidence="3">DSM 18391 / NRRL B-41598 / KBS 63</strain>
    </source>
</reference>
<dbReference type="RefSeq" id="WP_014786173.1">
    <property type="nucleotide sequence ID" value="NC_018014.1"/>
</dbReference>
<dbReference type="OrthoDB" id="262740at2"/>
<protein>
    <recommendedName>
        <fullName evidence="4">Phage protein D</fullName>
    </recommendedName>
</protein>
<dbReference type="EMBL" id="CP003379">
    <property type="protein sequence ID" value="AFL88760.1"/>
    <property type="molecule type" value="Genomic_DNA"/>
</dbReference>
<feature type="signal peptide" evidence="1">
    <location>
        <begin position="1"/>
        <end position="20"/>
    </location>
</feature>
<accession>I3ZHP2</accession>
<feature type="chain" id="PRO_5003684086" description="Phage protein D" evidence="1">
    <location>
        <begin position="21"/>
        <end position="375"/>
    </location>
</feature>
<dbReference type="eggNOG" id="COG3500">
    <property type="taxonomic scope" value="Bacteria"/>
</dbReference>
<proteinExistence type="predicted"/>